<dbReference type="Gene3D" id="3.30.1460.30">
    <property type="entry name" value="YgaC/TfoX-N like chaperone"/>
    <property type="match status" value="1"/>
</dbReference>
<protein>
    <submittedName>
        <fullName evidence="2">TfoX/Sxy family protein</fullName>
    </submittedName>
</protein>
<sequence length="121" mass="13190">MDEAAIADIFAAFRPVRCRRMFGGYGLYAEGVMFGVFVGERIYLKADAEFARTLEGEGAEAFTYERSGKRVALGFWSLPEAALDDADAAAELAGRALRVALAAAASKPPERRRSSRSPRPR</sequence>
<evidence type="ECO:0000259" key="1">
    <source>
        <dbReference type="Pfam" id="PF04993"/>
    </source>
</evidence>
<comment type="caution">
    <text evidence="2">The sequence shown here is derived from an EMBL/GenBank/DDBJ whole genome shotgun (WGS) entry which is preliminary data.</text>
</comment>
<accession>A0ABY3DQB2</accession>
<dbReference type="InterPro" id="IPR007076">
    <property type="entry name" value="TfoX_N"/>
</dbReference>
<feature type="domain" description="TfoX N-terminal" evidence="1">
    <location>
        <begin position="8"/>
        <end position="99"/>
    </location>
</feature>
<dbReference type="RefSeq" id="WP_144342923.1">
    <property type="nucleotide sequence ID" value="NZ_VMBP01000003.1"/>
</dbReference>
<reference evidence="2 3" key="1">
    <citation type="submission" date="2019-07" db="EMBL/GenBank/DDBJ databases">
        <authorList>
            <person name="Grouzdev D.S."/>
        </authorList>
    </citation>
    <scope>NUCLEOTIDE SEQUENCE [LARGE SCALE GENOMIC DNA]</scope>
    <source>
        <strain evidence="2 3">3C</strain>
    </source>
</reference>
<dbReference type="SUPFAM" id="SSF159894">
    <property type="entry name" value="YgaC/TfoX-N like"/>
    <property type="match status" value="1"/>
</dbReference>
<dbReference type="EMBL" id="VMBP01000003">
    <property type="protein sequence ID" value="TSJ62005.1"/>
    <property type="molecule type" value="Genomic_DNA"/>
</dbReference>
<proteinExistence type="predicted"/>
<evidence type="ECO:0000313" key="2">
    <source>
        <dbReference type="EMBL" id="TSJ62005.1"/>
    </source>
</evidence>
<evidence type="ECO:0000313" key="3">
    <source>
        <dbReference type="Proteomes" id="UP000315321"/>
    </source>
</evidence>
<gene>
    <name evidence="2" type="ORF">FO470_10525</name>
</gene>
<dbReference type="PANTHER" id="PTHR36121:SF1">
    <property type="entry name" value="PROTEIN SXY"/>
    <property type="match status" value="1"/>
</dbReference>
<dbReference type="Pfam" id="PF04993">
    <property type="entry name" value="TfoX_N"/>
    <property type="match status" value="1"/>
</dbReference>
<organism evidence="2 3">
    <name type="scientific">Ancylobacter moscoviensis</name>
    <dbReference type="NCBI Taxonomy" id="2597768"/>
    <lineage>
        <taxon>Bacteria</taxon>
        <taxon>Pseudomonadati</taxon>
        <taxon>Pseudomonadota</taxon>
        <taxon>Alphaproteobacteria</taxon>
        <taxon>Hyphomicrobiales</taxon>
        <taxon>Xanthobacteraceae</taxon>
        <taxon>Ancylobacter</taxon>
    </lineage>
</organism>
<dbReference type="PANTHER" id="PTHR36121">
    <property type="entry name" value="PROTEIN SXY"/>
    <property type="match status" value="1"/>
</dbReference>
<name>A0ABY3DQB2_9HYPH</name>
<keyword evidence="3" id="KW-1185">Reference proteome</keyword>
<dbReference type="Proteomes" id="UP000315321">
    <property type="component" value="Unassembled WGS sequence"/>
</dbReference>
<dbReference type="InterPro" id="IPR047525">
    <property type="entry name" value="TfoX-like"/>
</dbReference>